<dbReference type="SUPFAM" id="SSF50382">
    <property type="entry name" value="Agglutinin"/>
    <property type="match status" value="2"/>
</dbReference>
<dbReference type="SUPFAM" id="SSF56973">
    <property type="entry name" value="Aerolisin/ETX pore-forming domain"/>
    <property type="match status" value="1"/>
</dbReference>
<comment type="caution">
    <text evidence="4">The sequence shown here is derived from an EMBL/GenBank/DDBJ whole genome shotgun (WGS) entry which is preliminary data.</text>
</comment>
<evidence type="ECO:0000313" key="5">
    <source>
        <dbReference type="Proteomes" id="UP001202328"/>
    </source>
</evidence>
<evidence type="ECO:0000256" key="1">
    <source>
        <dbReference type="ARBA" id="ARBA00009831"/>
    </source>
</evidence>
<evidence type="ECO:0000313" key="4">
    <source>
        <dbReference type="EMBL" id="KAI3955702.1"/>
    </source>
</evidence>
<dbReference type="Proteomes" id="UP001202328">
    <property type="component" value="Unassembled WGS sequence"/>
</dbReference>
<dbReference type="PANTHER" id="PTHR39244">
    <property type="entry name" value="NATTERIN-4"/>
    <property type="match status" value="1"/>
</dbReference>
<evidence type="ECO:0000256" key="2">
    <source>
        <dbReference type="ARBA" id="ARBA00023157"/>
    </source>
</evidence>
<dbReference type="Pfam" id="PF01117">
    <property type="entry name" value="Aerolysin"/>
    <property type="match status" value="1"/>
</dbReference>
<keyword evidence="5" id="KW-1185">Reference proteome</keyword>
<dbReference type="EMBL" id="JAJJMB010001716">
    <property type="protein sequence ID" value="KAI3955702.1"/>
    <property type="molecule type" value="Genomic_DNA"/>
</dbReference>
<name>A0AAD4XXF2_9MAGN</name>
<reference evidence="4" key="1">
    <citation type="submission" date="2022-04" db="EMBL/GenBank/DDBJ databases">
        <title>A functionally conserved STORR gene fusion in Papaver species that diverged 16.8 million years ago.</title>
        <authorList>
            <person name="Catania T."/>
        </authorList>
    </citation>
    <scope>NUCLEOTIDE SEQUENCE</scope>
    <source>
        <strain evidence="4">S-188037</strain>
    </source>
</reference>
<dbReference type="Gene3D" id="2.80.10.50">
    <property type="match status" value="2"/>
</dbReference>
<protein>
    <recommendedName>
        <fullName evidence="3">Aerolysin-like C-terminal domain-containing protein</fullName>
    </recommendedName>
</protein>
<organism evidence="4 5">
    <name type="scientific">Papaver atlanticum</name>
    <dbReference type="NCBI Taxonomy" id="357466"/>
    <lineage>
        <taxon>Eukaryota</taxon>
        <taxon>Viridiplantae</taxon>
        <taxon>Streptophyta</taxon>
        <taxon>Embryophyta</taxon>
        <taxon>Tracheophyta</taxon>
        <taxon>Spermatophyta</taxon>
        <taxon>Magnoliopsida</taxon>
        <taxon>Ranunculales</taxon>
        <taxon>Papaveraceae</taxon>
        <taxon>Papaveroideae</taxon>
        <taxon>Papaver</taxon>
    </lineage>
</organism>
<dbReference type="InterPro" id="IPR053237">
    <property type="entry name" value="Natterin_C"/>
</dbReference>
<accession>A0AAD4XXF2</accession>
<evidence type="ECO:0000259" key="3">
    <source>
        <dbReference type="Pfam" id="PF01117"/>
    </source>
</evidence>
<dbReference type="InterPro" id="IPR055267">
    <property type="entry name" value="Aerolysin-like_C"/>
</dbReference>
<proteinExistence type="inferred from homology"/>
<dbReference type="Gene3D" id="2.170.15.10">
    <property type="entry name" value="Proaerolysin, chain A, domain 3"/>
    <property type="match status" value="1"/>
</dbReference>
<sequence length="410" mass="45984">MAAIPEENHSDIHCTLFQPVFVYSNSNRVARLRHVNTGNFVRKNNSNSGTHDVFGCLTLLPKLQTDNETVDVCTFIDWESVVVLPDLIRIKGDGGHHLKASGGDGYMDYWNKPDNSTKFDYEVSPSRNGGVRLKSVYYGTYWTDMDDSIWVLLKRVSSPTVHDINTVFFPAILGGNRIIMRSLKTNKYCKLYTDHKITSCLATHLIYPDEYSNMDIEEPIISKKINNVIYHLNDARIYNDKTSALITDDSSNGTCLPQTSQMNFKTIVSNTTSWSTSRSFKVGITGTFGLPFIKSGSLDISGEFNKSWNEGDTHTESTEVGSVWTVTVPPTSRVKTSLMATRCSYDIPFSYTQDVILKNGTTRVTKKNDGLITGQIGYGYKLEAVQLPLDILTARSSSSYNYMVNELPRE</sequence>
<dbReference type="InterPro" id="IPR036242">
    <property type="entry name" value="Agglutinin_dom_sf"/>
</dbReference>
<feature type="domain" description="Aerolysin-like C-terminal" evidence="3">
    <location>
        <begin position="258"/>
        <end position="355"/>
    </location>
</feature>
<comment type="similarity">
    <text evidence="1">Belongs to the aerolysin family.</text>
</comment>
<keyword evidence="2" id="KW-1015">Disulfide bond</keyword>
<gene>
    <name evidence="4" type="ORF">MKW98_006062</name>
</gene>
<dbReference type="CDD" id="cd20216">
    <property type="entry name" value="PFM_HFR-2-like"/>
    <property type="match status" value="1"/>
</dbReference>
<dbReference type="PANTHER" id="PTHR39244:SF5">
    <property type="entry name" value="NATTERIN-3-LIKE"/>
    <property type="match status" value="1"/>
</dbReference>
<dbReference type="AlphaFoldDB" id="A0AAD4XXF2"/>